<reference evidence="2" key="1">
    <citation type="submission" date="2017-07" db="EMBL/GenBank/DDBJ databases">
        <title>Taro Niue Genome Assembly and Annotation.</title>
        <authorList>
            <person name="Atibalentja N."/>
            <person name="Keating K."/>
            <person name="Fields C.J."/>
        </authorList>
    </citation>
    <scope>NUCLEOTIDE SEQUENCE</scope>
    <source>
        <strain evidence="2">Niue_2</strain>
        <tissue evidence="2">Leaf</tissue>
    </source>
</reference>
<gene>
    <name evidence="2" type="ORF">Taro_046289</name>
</gene>
<accession>A0A843WYW8</accession>
<dbReference type="EMBL" id="NMUH01005666">
    <property type="protein sequence ID" value="MQM13366.1"/>
    <property type="molecule type" value="Genomic_DNA"/>
</dbReference>
<dbReference type="Proteomes" id="UP000652761">
    <property type="component" value="Unassembled WGS sequence"/>
</dbReference>
<dbReference type="OrthoDB" id="1105434at2759"/>
<feature type="region of interest" description="Disordered" evidence="1">
    <location>
        <begin position="73"/>
        <end position="101"/>
    </location>
</feature>
<keyword evidence="3" id="KW-1185">Reference proteome</keyword>
<evidence type="ECO:0000256" key="1">
    <source>
        <dbReference type="SAM" id="MobiDB-lite"/>
    </source>
</evidence>
<dbReference type="AlphaFoldDB" id="A0A843WYW8"/>
<evidence type="ECO:0000313" key="2">
    <source>
        <dbReference type="EMBL" id="MQM13366.1"/>
    </source>
</evidence>
<evidence type="ECO:0008006" key="4">
    <source>
        <dbReference type="Google" id="ProtNLM"/>
    </source>
</evidence>
<sequence>MVPSSDRPECVHCGKRHGAIVCWLKEGRCLKCGSKGQQIRECPRLKKLVLRGVPATVATKLATPAKENVLARDGINDDTRGETGVPMLEEGTTRSVIEREK</sequence>
<protein>
    <recommendedName>
        <fullName evidence="4">CCHC-type domain-containing protein</fullName>
    </recommendedName>
</protein>
<organism evidence="2 3">
    <name type="scientific">Colocasia esculenta</name>
    <name type="common">Wild taro</name>
    <name type="synonym">Arum esculentum</name>
    <dbReference type="NCBI Taxonomy" id="4460"/>
    <lineage>
        <taxon>Eukaryota</taxon>
        <taxon>Viridiplantae</taxon>
        <taxon>Streptophyta</taxon>
        <taxon>Embryophyta</taxon>
        <taxon>Tracheophyta</taxon>
        <taxon>Spermatophyta</taxon>
        <taxon>Magnoliopsida</taxon>
        <taxon>Liliopsida</taxon>
        <taxon>Araceae</taxon>
        <taxon>Aroideae</taxon>
        <taxon>Colocasieae</taxon>
        <taxon>Colocasia</taxon>
    </lineage>
</organism>
<proteinExistence type="predicted"/>
<name>A0A843WYW8_COLES</name>
<comment type="caution">
    <text evidence="2">The sequence shown here is derived from an EMBL/GenBank/DDBJ whole genome shotgun (WGS) entry which is preliminary data.</text>
</comment>
<evidence type="ECO:0000313" key="3">
    <source>
        <dbReference type="Proteomes" id="UP000652761"/>
    </source>
</evidence>